<dbReference type="KEGG" id="esi:Exig_2623"/>
<reference evidence="1 2" key="1">
    <citation type="journal article" date="2006" name="Extremophiles">
        <title>Characterization of Exiguobacterium isolates from the Siberian permafrost. Description of Exiguobacterium sibiricum sp. nov.</title>
        <authorList>
            <person name="Rodrigues D.F."/>
            <person name="Goris J."/>
            <person name="Vishnivetskaya T."/>
            <person name="Gilichinsky D."/>
            <person name="Thomashow M.F."/>
            <person name="Tiedje J.M."/>
        </authorList>
    </citation>
    <scope>NUCLEOTIDE SEQUENCE [LARGE SCALE GENOMIC DNA]</scope>
    <source>
        <strain evidence="2">DSM 17290 / CIP 109462 / JCM 13490 / 255-15</strain>
    </source>
</reference>
<protein>
    <submittedName>
        <fullName evidence="1">Uncharacterized protein</fullName>
    </submittedName>
</protein>
<evidence type="ECO:0000313" key="2">
    <source>
        <dbReference type="Proteomes" id="UP000001681"/>
    </source>
</evidence>
<dbReference type="STRING" id="262543.Exig_2623"/>
<dbReference type="EMBL" id="CP001022">
    <property type="protein sequence ID" value="ACB62071.1"/>
    <property type="molecule type" value="Genomic_DNA"/>
</dbReference>
<sequence>MEDYYKKTKEVIANEAGKALMKQSGDDSSEHYIEALKLVSLLTDKFYKHNLSSPKYQNNLSNAVNRLCHNKFKEFLEFYNDQLFTSDQLGRGEDAKYLKEHMTKAIKLVDTL</sequence>
<proteinExistence type="predicted"/>
<dbReference type="RefSeq" id="WP_012371487.1">
    <property type="nucleotide sequence ID" value="NC_010556.1"/>
</dbReference>
<dbReference type="Proteomes" id="UP000001681">
    <property type="component" value="Chromosome"/>
</dbReference>
<reference evidence="1 2" key="2">
    <citation type="journal article" date="2008" name="BMC Genomics">
        <title>Architecture of thermal adaptation in an Exiguobacterium sibiricum strain isolated from 3 million year old permafrost: a genome and transcriptome approach.</title>
        <authorList>
            <person name="Rodrigues D.F."/>
            <person name="Ivanova N."/>
            <person name="He Z."/>
            <person name="Huebner M."/>
            <person name="Zhou J."/>
            <person name="Tiedje J.M."/>
        </authorList>
    </citation>
    <scope>NUCLEOTIDE SEQUENCE [LARGE SCALE GENOMIC DNA]</scope>
    <source>
        <strain evidence="2">DSM 17290 / CIP 109462 / JCM 13490 / 255-15</strain>
    </source>
</reference>
<dbReference type="HOGENOM" id="CLU_2142166_0_0_9"/>
<keyword evidence="2" id="KW-1185">Reference proteome</keyword>
<dbReference type="AlphaFoldDB" id="B1YML1"/>
<organism evidence="1 2">
    <name type="scientific">Exiguobacterium sibiricum (strain DSM 17290 / CCUG 55495 / CIP 109462 / JCM 13490 / 255-15)</name>
    <dbReference type="NCBI Taxonomy" id="262543"/>
    <lineage>
        <taxon>Bacteria</taxon>
        <taxon>Bacillati</taxon>
        <taxon>Bacillota</taxon>
        <taxon>Bacilli</taxon>
        <taxon>Bacillales</taxon>
        <taxon>Bacillales Family XII. Incertae Sedis</taxon>
        <taxon>Exiguobacterium</taxon>
    </lineage>
</organism>
<accession>B1YML1</accession>
<evidence type="ECO:0000313" key="1">
    <source>
        <dbReference type="EMBL" id="ACB62071.1"/>
    </source>
</evidence>
<gene>
    <name evidence="1" type="ordered locus">Exig_2623</name>
</gene>
<reference evidence="2" key="3">
    <citation type="submission" date="2008-04" db="EMBL/GenBank/DDBJ databases">
        <title>Complete sequence of chromosome of Exiguobacterium sibiricum 255-15.</title>
        <authorList>
            <consortium name="US DOE Joint Genome Institute"/>
            <person name="Copeland A."/>
            <person name="Lucas S."/>
            <person name="Lapidus A."/>
            <person name="Glavina del Rio T."/>
            <person name="Dalin E."/>
            <person name="Tice H."/>
            <person name="Bruce D."/>
            <person name="Goodwin L."/>
            <person name="Pitluck S."/>
            <person name="Kiss H."/>
            <person name="Chertkov O."/>
            <person name="Monk C."/>
            <person name="Brettin T."/>
            <person name="Detter J.C."/>
            <person name="Han C."/>
            <person name="Kuske C.R."/>
            <person name="Schmutz J."/>
            <person name="Larimer F."/>
            <person name="Land M."/>
            <person name="Hauser L."/>
            <person name="Kyrpides N."/>
            <person name="Mikhailova N."/>
            <person name="Vishnivetskaya T."/>
            <person name="Rodrigues D.F."/>
            <person name="Gilichinsky D."/>
            <person name="Tiedje J."/>
            <person name="Richardson P."/>
        </authorList>
    </citation>
    <scope>NUCLEOTIDE SEQUENCE [LARGE SCALE GENOMIC DNA]</scope>
    <source>
        <strain evidence="2">DSM 17290 / CIP 109462 / JCM 13490 / 255-15</strain>
    </source>
</reference>
<name>B1YML1_EXIS2</name>